<keyword evidence="2" id="KW-1185">Reference proteome</keyword>
<dbReference type="InParanoid" id="G4U183"/>
<reference evidence="1 2" key="1">
    <citation type="journal article" date="2011" name="PLoS Pathog.">
        <title>Endophytic Life Strategies Decoded by Genome and Transcriptome Analyses of the Mutualistic Root Symbiont Piriformospora indica.</title>
        <authorList>
            <person name="Zuccaro A."/>
            <person name="Lahrmann U."/>
            <person name="Guldener U."/>
            <person name="Langen G."/>
            <person name="Pfiffi S."/>
            <person name="Biedenkopf D."/>
            <person name="Wong P."/>
            <person name="Samans B."/>
            <person name="Grimm C."/>
            <person name="Basiewicz M."/>
            <person name="Murat C."/>
            <person name="Martin F."/>
            <person name="Kogel K.H."/>
        </authorList>
    </citation>
    <scope>NUCLEOTIDE SEQUENCE [LARGE SCALE GENOMIC DNA]</scope>
    <source>
        <strain evidence="1 2">DSM 11827</strain>
    </source>
</reference>
<evidence type="ECO:0000313" key="2">
    <source>
        <dbReference type="Proteomes" id="UP000007148"/>
    </source>
</evidence>
<dbReference type="HOGENOM" id="CLU_2074080_0_0_1"/>
<gene>
    <name evidence="1" type="ORF">PIIN_11303</name>
</gene>
<dbReference type="Proteomes" id="UP000007148">
    <property type="component" value="Unassembled WGS sequence"/>
</dbReference>
<dbReference type="AlphaFoldDB" id="G4U183"/>
<proteinExistence type="predicted"/>
<name>G4U183_SERID</name>
<evidence type="ECO:0000313" key="1">
    <source>
        <dbReference type="EMBL" id="CCA77326.1"/>
    </source>
</evidence>
<organism evidence="1 2">
    <name type="scientific">Serendipita indica (strain DSM 11827)</name>
    <name type="common">Root endophyte fungus</name>
    <name type="synonym">Piriformospora indica</name>
    <dbReference type="NCBI Taxonomy" id="1109443"/>
    <lineage>
        <taxon>Eukaryota</taxon>
        <taxon>Fungi</taxon>
        <taxon>Dikarya</taxon>
        <taxon>Basidiomycota</taxon>
        <taxon>Agaricomycotina</taxon>
        <taxon>Agaricomycetes</taxon>
        <taxon>Sebacinales</taxon>
        <taxon>Serendipitaceae</taxon>
        <taxon>Serendipita</taxon>
    </lineage>
</organism>
<comment type="caution">
    <text evidence="1">The sequence shown here is derived from an EMBL/GenBank/DDBJ whole genome shotgun (WGS) entry which is preliminary data.</text>
</comment>
<dbReference type="EMBL" id="CAFZ01001486">
    <property type="protein sequence ID" value="CCA77326.1"/>
    <property type="molecule type" value="Genomic_DNA"/>
</dbReference>
<protein>
    <submittedName>
        <fullName evidence="1">Uncharacterized protein</fullName>
    </submittedName>
</protein>
<sequence length="118" mass="13405">MLAIDSGITRRSHLKSVQIRASRPTWISIFAKGEELPDSPYPYMRASYYLTLLPTQNPEDELRHAAKLLGQQQSISIQFDIQDVPPTIEYVAYVSNHLEHFFITLGSVLAYGNIQAVR</sequence>
<accession>G4U183</accession>